<proteinExistence type="predicted"/>
<keyword evidence="2" id="KW-0378">Hydrolase</keyword>
<organism evidence="2 3">
    <name type="scientific">Pigmentiphaga aceris</name>
    <dbReference type="NCBI Taxonomy" id="1940612"/>
    <lineage>
        <taxon>Bacteria</taxon>
        <taxon>Pseudomonadati</taxon>
        <taxon>Pseudomonadota</taxon>
        <taxon>Betaproteobacteria</taxon>
        <taxon>Burkholderiales</taxon>
        <taxon>Alcaligenaceae</taxon>
        <taxon>Pigmentiphaga</taxon>
    </lineage>
</organism>
<dbReference type="Proteomes" id="UP000325161">
    <property type="component" value="Chromosome"/>
</dbReference>
<feature type="domain" description="Amidohydrolase-related" evidence="1">
    <location>
        <begin position="40"/>
        <end position="305"/>
    </location>
</feature>
<dbReference type="GO" id="GO:0016787">
    <property type="term" value="F:hydrolase activity"/>
    <property type="evidence" value="ECO:0007669"/>
    <property type="project" value="UniProtKB-KW"/>
</dbReference>
<dbReference type="EMBL" id="CP043046">
    <property type="protein sequence ID" value="QEI04497.1"/>
    <property type="molecule type" value="Genomic_DNA"/>
</dbReference>
<dbReference type="InterPro" id="IPR052358">
    <property type="entry name" value="Aro_Compnd_Degr_Hydrolases"/>
</dbReference>
<evidence type="ECO:0000313" key="2">
    <source>
        <dbReference type="EMBL" id="QEI04497.1"/>
    </source>
</evidence>
<dbReference type="AlphaFoldDB" id="A0A5C0AVZ4"/>
<dbReference type="PANTHER" id="PTHR35563">
    <property type="entry name" value="BARREL METAL-DEPENDENT HYDROLASE, PUTATIVE (AFU_ORTHOLOGUE AFUA_1G16240)-RELATED"/>
    <property type="match status" value="1"/>
</dbReference>
<dbReference type="PANTHER" id="PTHR35563:SF2">
    <property type="entry name" value="BARREL METAL-DEPENDENT HYDROLASE, PUTATIVE (AFU_ORTHOLOGUE AFUA_1G16240)-RELATED"/>
    <property type="match status" value="1"/>
</dbReference>
<dbReference type="OrthoDB" id="9787654at2"/>
<dbReference type="RefSeq" id="WP_148811853.1">
    <property type="nucleotide sequence ID" value="NZ_CP043046.1"/>
</dbReference>
<protein>
    <submittedName>
        <fullName evidence="2">Amidohydrolase family protein</fullName>
    </submittedName>
</protein>
<accession>A0A5C0AVZ4</accession>
<name>A0A5C0AVZ4_9BURK</name>
<dbReference type="SUPFAM" id="SSF51556">
    <property type="entry name" value="Metallo-dependent hydrolases"/>
    <property type="match status" value="1"/>
</dbReference>
<dbReference type="Pfam" id="PF04909">
    <property type="entry name" value="Amidohydro_2"/>
    <property type="match status" value="1"/>
</dbReference>
<dbReference type="Gene3D" id="3.20.20.140">
    <property type="entry name" value="Metal-dependent hydrolases"/>
    <property type="match status" value="1"/>
</dbReference>
<evidence type="ECO:0000259" key="1">
    <source>
        <dbReference type="Pfam" id="PF04909"/>
    </source>
</evidence>
<dbReference type="KEGG" id="pacr:FXN63_00615"/>
<gene>
    <name evidence="2" type="ORF">FXN63_00615</name>
</gene>
<dbReference type="InterPro" id="IPR032466">
    <property type="entry name" value="Metal_Hydrolase"/>
</dbReference>
<evidence type="ECO:0000313" key="3">
    <source>
        <dbReference type="Proteomes" id="UP000325161"/>
    </source>
</evidence>
<sequence length="313" mass="33579">MTKHGSDNSWSQAVTHAVAQPVPHSVGLARPTRRLPALACDSHMHIFDPRFAPSSHWPRTPPDAPVTAYRQLQQRLGTTRAVVVTPSTYGTDNACTLDALAQLGDAARGVAVVDQDVTADELGRLDAQGVCGLRVNFVSPQSWGITTPAMLTTLAAKVAPLGWHIQVFMHAEQVVELAGVLEQLPVPLVIDHLARIDPQAGPVANAFAVLRHLLDQGNTWVKLSGAYMRSQVGGPSYADTLPLGQALVQAAPERLVWGSDWPHTTEAVGTVDDAALVDTLQAWCKDDAAVMDRILVDNPARLYGFTALPQLPD</sequence>
<dbReference type="InterPro" id="IPR006680">
    <property type="entry name" value="Amidohydro-rel"/>
</dbReference>
<reference evidence="2 3" key="1">
    <citation type="submission" date="2019-08" db="EMBL/GenBank/DDBJ databases">
        <title>Amphibian skin-associated Pigmentiphaga: genome sequence and occurrence across geography and hosts.</title>
        <authorList>
            <person name="Bletz M.C."/>
            <person name="Bunk B."/>
            <person name="Sproeer C."/>
            <person name="Biwer P."/>
            <person name="Reiter S."/>
            <person name="Rabemananjara F.C.E."/>
            <person name="Schulz S."/>
            <person name="Overmann J."/>
            <person name="Vences M."/>
        </authorList>
    </citation>
    <scope>NUCLEOTIDE SEQUENCE [LARGE SCALE GENOMIC DNA]</scope>
    <source>
        <strain evidence="2 3">Mada1488</strain>
    </source>
</reference>
<keyword evidence="3" id="KW-1185">Reference proteome</keyword>